<evidence type="ECO:0000256" key="6">
    <source>
        <dbReference type="ARBA" id="ARBA00022989"/>
    </source>
</evidence>
<keyword evidence="7 9" id="KW-0472">Membrane</keyword>
<keyword evidence="5 9" id="KW-0812">Transmembrane</keyword>
<keyword evidence="4" id="KW-0762">Sugar transport</keyword>
<evidence type="ECO:0000256" key="8">
    <source>
        <dbReference type="SAM" id="Coils"/>
    </source>
</evidence>
<keyword evidence="6 9" id="KW-1133">Transmembrane helix</keyword>
<feature type="transmembrane region" description="Helical" evidence="9">
    <location>
        <begin position="186"/>
        <end position="204"/>
    </location>
</feature>
<feature type="transmembrane region" description="Helical" evidence="9">
    <location>
        <begin position="439"/>
        <end position="457"/>
    </location>
</feature>
<dbReference type="InterPro" id="IPR050549">
    <property type="entry name" value="MFS_Trehalose_Transporter"/>
</dbReference>
<feature type="transmembrane region" description="Helical" evidence="9">
    <location>
        <begin position="159"/>
        <end position="180"/>
    </location>
</feature>
<comment type="subcellular location">
    <subcellularLocation>
        <location evidence="1">Cell membrane</location>
        <topology evidence="1">Multi-pass membrane protein</topology>
    </subcellularLocation>
</comment>
<evidence type="ECO:0000313" key="11">
    <source>
        <dbReference type="EMBL" id="CAD7396506.1"/>
    </source>
</evidence>
<feature type="domain" description="Major facilitator superfamily (MFS) profile" evidence="10">
    <location>
        <begin position="1"/>
        <end position="461"/>
    </location>
</feature>
<gene>
    <name evidence="11" type="ORF">TPSB3V08_LOCUS707</name>
</gene>
<name>A0A7R9GSQ6_TIMPO</name>
<evidence type="ECO:0000256" key="9">
    <source>
        <dbReference type="SAM" id="Phobius"/>
    </source>
</evidence>
<evidence type="ECO:0000256" key="1">
    <source>
        <dbReference type="ARBA" id="ARBA00004651"/>
    </source>
</evidence>
<evidence type="ECO:0000256" key="5">
    <source>
        <dbReference type="ARBA" id="ARBA00022692"/>
    </source>
</evidence>
<evidence type="ECO:0000256" key="3">
    <source>
        <dbReference type="ARBA" id="ARBA00022475"/>
    </source>
</evidence>
<dbReference type="GO" id="GO:0022857">
    <property type="term" value="F:transmembrane transporter activity"/>
    <property type="evidence" value="ECO:0007669"/>
    <property type="project" value="InterPro"/>
</dbReference>
<dbReference type="InterPro" id="IPR005829">
    <property type="entry name" value="Sugar_transporter_CS"/>
</dbReference>
<feature type="transmembrane region" description="Helical" evidence="9">
    <location>
        <begin position="336"/>
        <end position="358"/>
    </location>
</feature>
<keyword evidence="2" id="KW-0813">Transport</keyword>
<proteinExistence type="predicted"/>
<keyword evidence="3" id="KW-1003">Cell membrane</keyword>
<dbReference type="EMBL" id="OD000224">
    <property type="protein sequence ID" value="CAD7396506.1"/>
    <property type="molecule type" value="Genomic_DNA"/>
</dbReference>
<dbReference type="InterPro" id="IPR005828">
    <property type="entry name" value="MFS_sugar_transport-like"/>
</dbReference>
<feature type="transmembrane region" description="Helical" evidence="9">
    <location>
        <begin position="370"/>
        <end position="394"/>
    </location>
</feature>
<feature type="coiled-coil region" evidence="8">
    <location>
        <begin position="5"/>
        <end position="32"/>
    </location>
</feature>
<dbReference type="InterPro" id="IPR036259">
    <property type="entry name" value="MFS_trans_sf"/>
</dbReference>
<feature type="transmembrane region" description="Helical" evidence="9">
    <location>
        <begin position="271"/>
        <end position="293"/>
    </location>
</feature>
<dbReference type="InterPro" id="IPR020846">
    <property type="entry name" value="MFS_dom"/>
</dbReference>
<feature type="transmembrane region" description="Helical" evidence="9">
    <location>
        <begin position="305"/>
        <end position="329"/>
    </location>
</feature>
<dbReference type="Gene3D" id="1.20.1250.20">
    <property type="entry name" value="MFS general substrate transporter like domains"/>
    <property type="match status" value="1"/>
</dbReference>
<evidence type="ECO:0000256" key="7">
    <source>
        <dbReference type="ARBA" id="ARBA00023136"/>
    </source>
</evidence>
<organism evidence="11">
    <name type="scientific">Timema poppense</name>
    <name type="common">Walking stick</name>
    <dbReference type="NCBI Taxonomy" id="170557"/>
    <lineage>
        <taxon>Eukaryota</taxon>
        <taxon>Metazoa</taxon>
        <taxon>Ecdysozoa</taxon>
        <taxon>Arthropoda</taxon>
        <taxon>Hexapoda</taxon>
        <taxon>Insecta</taxon>
        <taxon>Pterygota</taxon>
        <taxon>Neoptera</taxon>
        <taxon>Polyneoptera</taxon>
        <taxon>Phasmatodea</taxon>
        <taxon>Timematodea</taxon>
        <taxon>Timematoidea</taxon>
        <taxon>Timematidae</taxon>
        <taxon>Timema</taxon>
    </lineage>
</organism>
<sequence>MKYCIDRIKETISHLKNARNNFKRTYRKLEDDDNVEAPKKRRSEDDSVNPRNKYVRLYNEIIDTMVGQMELSVAPHLRRTKFDYETGPMTEIMKFLKETNLEEEAFQETYKCCLKRSKTTVRNAQWENRLTTRLGAAGSSIMGPLYVTEIVDDDIRGSLVSYTSLFASSGILFAYVVGYYASYTTFTAICLAMPVIFMASFFWMPETPVYLISQNNPDGARKVLMWLREDDVITVDQEMMKLEEDNKKGKENSLTMSSFIKNLKSRGTLKALLISVGLVVNNQLSGITAVLSYTVNIFEDASSEISANVSTIIIGALQMFGIYLMIILIDRAGRKILLIVSNVVSSACLAALGGFFYLKANGHDVTHLGWLPVTSLGMYIVTIALGVNSIPFVVINEIFNPQMRGFGVALFMCLLNVMAFLVTRFFTDLNNLLGLDGCYWFFAVCLVTMALFCYFIVPETKNKSLDSILKELAGEEVTLQKADESLEGSV</sequence>
<dbReference type="SUPFAM" id="SSF103473">
    <property type="entry name" value="MFS general substrate transporter"/>
    <property type="match status" value="1"/>
</dbReference>
<dbReference type="PROSITE" id="PS00216">
    <property type="entry name" value="SUGAR_TRANSPORT_1"/>
    <property type="match status" value="1"/>
</dbReference>
<evidence type="ECO:0000256" key="4">
    <source>
        <dbReference type="ARBA" id="ARBA00022597"/>
    </source>
</evidence>
<evidence type="ECO:0000256" key="2">
    <source>
        <dbReference type="ARBA" id="ARBA00022448"/>
    </source>
</evidence>
<evidence type="ECO:0000259" key="10">
    <source>
        <dbReference type="PROSITE" id="PS50850"/>
    </source>
</evidence>
<reference evidence="11" key="1">
    <citation type="submission" date="2020-11" db="EMBL/GenBank/DDBJ databases">
        <authorList>
            <person name="Tran Van P."/>
        </authorList>
    </citation>
    <scope>NUCLEOTIDE SEQUENCE</scope>
</reference>
<accession>A0A7R9GSQ6</accession>
<dbReference type="AlphaFoldDB" id="A0A7R9GSQ6"/>
<dbReference type="FunFam" id="1.20.1250.20:FF:000218">
    <property type="entry name" value="facilitated trehalose transporter Tret1"/>
    <property type="match status" value="1"/>
</dbReference>
<protein>
    <recommendedName>
        <fullName evidence="10">Major facilitator superfamily (MFS) profile domain-containing protein</fullName>
    </recommendedName>
</protein>
<dbReference type="PROSITE" id="PS50850">
    <property type="entry name" value="MFS"/>
    <property type="match status" value="1"/>
</dbReference>
<feature type="transmembrane region" description="Helical" evidence="9">
    <location>
        <begin position="406"/>
        <end position="427"/>
    </location>
</feature>
<dbReference type="Pfam" id="PF00083">
    <property type="entry name" value="Sugar_tr"/>
    <property type="match status" value="1"/>
</dbReference>
<dbReference type="PANTHER" id="PTHR48021">
    <property type="match status" value="1"/>
</dbReference>
<dbReference type="GO" id="GO:0005886">
    <property type="term" value="C:plasma membrane"/>
    <property type="evidence" value="ECO:0007669"/>
    <property type="project" value="UniProtKB-SubCell"/>
</dbReference>
<dbReference type="PANTHER" id="PTHR48021:SF1">
    <property type="entry name" value="GH07001P-RELATED"/>
    <property type="match status" value="1"/>
</dbReference>
<keyword evidence="8" id="KW-0175">Coiled coil</keyword>